<evidence type="ECO:0000259" key="2">
    <source>
        <dbReference type="Pfam" id="PF13338"/>
    </source>
</evidence>
<dbReference type="EMBL" id="JANLCM010000001">
    <property type="protein sequence ID" value="MCS5716694.1"/>
    <property type="molecule type" value="Genomic_DNA"/>
</dbReference>
<dbReference type="Pfam" id="PF04480">
    <property type="entry name" value="DUF559"/>
    <property type="match status" value="1"/>
</dbReference>
<gene>
    <name evidence="3" type="ORF">N1027_00915</name>
</gene>
<evidence type="ECO:0000313" key="4">
    <source>
        <dbReference type="Proteomes" id="UP001165584"/>
    </source>
</evidence>
<keyword evidence="4" id="KW-1185">Reference proteome</keyword>
<dbReference type="InterPro" id="IPR007569">
    <property type="entry name" value="DUF559"/>
</dbReference>
<dbReference type="InterPro" id="IPR025159">
    <property type="entry name" value="AbiEi_N"/>
</dbReference>
<dbReference type="Gene3D" id="3.40.960.10">
    <property type="entry name" value="VSR Endonuclease"/>
    <property type="match status" value="1"/>
</dbReference>
<dbReference type="InterPro" id="IPR011335">
    <property type="entry name" value="Restrct_endonuc-II-like"/>
</dbReference>
<comment type="caution">
    <text evidence="3">The sequence shown here is derived from an EMBL/GenBank/DDBJ whole genome shotgun (WGS) entry which is preliminary data.</text>
</comment>
<accession>A0ABT2GKE9</accession>
<dbReference type="Proteomes" id="UP001165584">
    <property type="component" value="Unassembled WGS sequence"/>
</dbReference>
<proteinExistence type="predicted"/>
<dbReference type="SUPFAM" id="SSF52980">
    <property type="entry name" value="Restriction endonuclease-like"/>
    <property type="match status" value="1"/>
</dbReference>
<sequence>MPSAALYLPEFSTPRSLQRLGIAEQRLRSLRRDGSLVRVRQGVYARPDARSQLVRAVRLGGSLTAHSALNEWGAWCPPGDERLHVAVDAHARALRDPDTGAPFVSRSDVVVHWKSATSFRDPSPPGIVALPRAVRHLPASLEHAHVVAVLDSAVRRRLCTTAQLAAEFETAPRLARALRRVDPRAESGTESVTRVRLLEVGIEADLQVKIGVHRVDLLIAGRLIIEVDGKEFHDTESTFESDRRRDTELAYRGYRVLRFSYTQVLYAWPTCLAAIRAALAAL</sequence>
<evidence type="ECO:0000313" key="3">
    <source>
        <dbReference type="EMBL" id="MCS5716694.1"/>
    </source>
</evidence>
<protein>
    <submittedName>
        <fullName evidence="3">DUF559 domain-containing protein</fullName>
    </submittedName>
</protein>
<evidence type="ECO:0000259" key="1">
    <source>
        <dbReference type="Pfam" id="PF04480"/>
    </source>
</evidence>
<name>A0ABT2GKE9_9MICO</name>
<organism evidence="3 4">
    <name type="scientific">Herbiconiux aconitum</name>
    <dbReference type="NCBI Taxonomy" id="2970913"/>
    <lineage>
        <taxon>Bacteria</taxon>
        <taxon>Bacillati</taxon>
        <taxon>Actinomycetota</taxon>
        <taxon>Actinomycetes</taxon>
        <taxon>Micrococcales</taxon>
        <taxon>Microbacteriaceae</taxon>
        <taxon>Herbiconiux</taxon>
    </lineage>
</organism>
<dbReference type="Pfam" id="PF13338">
    <property type="entry name" value="AbiEi_4"/>
    <property type="match status" value="1"/>
</dbReference>
<reference evidence="3" key="1">
    <citation type="submission" date="2022-08" db="EMBL/GenBank/DDBJ databases">
        <authorList>
            <person name="Deng Y."/>
            <person name="Han X.-F."/>
            <person name="Zhang Y.-Q."/>
        </authorList>
    </citation>
    <scope>NUCLEOTIDE SEQUENCE</scope>
    <source>
        <strain evidence="3">CPCC 205763</strain>
    </source>
</reference>
<feature type="domain" description="DUF559" evidence="1">
    <location>
        <begin position="173"/>
        <end position="279"/>
    </location>
</feature>
<dbReference type="RefSeq" id="WP_259504076.1">
    <property type="nucleotide sequence ID" value="NZ_JANLCM010000001.1"/>
</dbReference>
<feature type="domain" description="AbiEi antitoxin N-terminal" evidence="2">
    <location>
        <begin position="15"/>
        <end position="47"/>
    </location>
</feature>